<dbReference type="Gene3D" id="3.30.1130.10">
    <property type="match status" value="1"/>
</dbReference>
<evidence type="ECO:0000256" key="4">
    <source>
        <dbReference type="ARBA" id="ARBA00022909"/>
    </source>
</evidence>
<dbReference type="InterPro" id="IPR006156">
    <property type="entry name" value="Dihydroneopterin_aldolase"/>
</dbReference>
<comment type="function">
    <text evidence="6">Catalyzes the conversion of 7,8-dihydroneopterin to 6-hydroxymethyl-7,8-dihydropterin.</text>
</comment>
<proteinExistence type="inferred from homology"/>
<comment type="pathway">
    <text evidence="2 6">Cofactor biosynthesis; tetrahydrofolate biosynthesis; 2-amino-4-hydroxy-6-hydroxymethyl-7,8-dihydropteridine diphosphate from 7,8-dihydroneopterin triphosphate: step 3/4.</text>
</comment>
<accession>A0A926NV08</accession>
<reference evidence="8" key="1">
    <citation type="submission" date="2020-09" db="EMBL/GenBank/DDBJ databases">
        <title>Novel species of Mucilaginibacter isolated from a glacier on the Tibetan Plateau.</title>
        <authorList>
            <person name="Liu Q."/>
            <person name="Xin Y.-H."/>
        </authorList>
    </citation>
    <scope>NUCLEOTIDE SEQUENCE</scope>
    <source>
        <strain evidence="8">ZB1P21</strain>
    </source>
</reference>
<name>A0A926NV08_9SPHI</name>
<dbReference type="InterPro" id="IPR043133">
    <property type="entry name" value="GTP-CH-I_C/QueF"/>
</dbReference>
<feature type="domain" description="Dihydroneopterin aldolase/epimerase" evidence="7">
    <location>
        <begin position="4"/>
        <end position="116"/>
    </location>
</feature>
<comment type="similarity">
    <text evidence="3 6">Belongs to the DHNA family.</text>
</comment>
<dbReference type="RefSeq" id="WP_191160889.1">
    <property type="nucleotide sequence ID" value="NZ_JACWMX010000001.1"/>
</dbReference>
<evidence type="ECO:0000256" key="3">
    <source>
        <dbReference type="ARBA" id="ARBA00005708"/>
    </source>
</evidence>
<dbReference type="GO" id="GO:0046656">
    <property type="term" value="P:folic acid biosynthetic process"/>
    <property type="evidence" value="ECO:0007669"/>
    <property type="project" value="UniProtKB-UniRule"/>
</dbReference>
<dbReference type="SMART" id="SM00905">
    <property type="entry name" value="FolB"/>
    <property type="match status" value="1"/>
</dbReference>
<keyword evidence="4 6" id="KW-0289">Folate biosynthesis</keyword>
<evidence type="ECO:0000256" key="6">
    <source>
        <dbReference type="RuleBase" id="RU362079"/>
    </source>
</evidence>
<dbReference type="EMBL" id="JACWMX010000001">
    <property type="protein sequence ID" value="MBD1392224.1"/>
    <property type="molecule type" value="Genomic_DNA"/>
</dbReference>
<comment type="catalytic activity">
    <reaction evidence="1 6">
        <text>7,8-dihydroneopterin = 6-hydroxymethyl-7,8-dihydropterin + glycolaldehyde</text>
        <dbReference type="Rhea" id="RHEA:10540"/>
        <dbReference type="ChEBI" id="CHEBI:17001"/>
        <dbReference type="ChEBI" id="CHEBI:17071"/>
        <dbReference type="ChEBI" id="CHEBI:44841"/>
        <dbReference type="EC" id="4.1.2.25"/>
    </reaction>
</comment>
<keyword evidence="5 6" id="KW-0456">Lyase</keyword>
<dbReference type="GO" id="GO:0004150">
    <property type="term" value="F:dihydroneopterin aldolase activity"/>
    <property type="evidence" value="ECO:0007669"/>
    <property type="project" value="UniProtKB-UniRule"/>
</dbReference>
<evidence type="ECO:0000256" key="1">
    <source>
        <dbReference type="ARBA" id="ARBA00001353"/>
    </source>
</evidence>
<dbReference type="PANTHER" id="PTHR42844">
    <property type="entry name" value="DIHYDRONEOPTERIN ALDOLASE 1-RELATED"/>
    <property type="match status" value="1"/>
</dbReference>
<gene>
    <name evidence="8" type="primary">folB</name>
    <name evidence="8" type="ORF">IDJ76_03850</name>
</gene>
<comment type="caution">
    <text evidence="8">The sequence shown here is derived from an EMBL/GenBank/DDBJ whole genome shotgun (WGS) entry which is preliminary data.</text>
</comment>
<dbReference type="AlphaFoldDB" id="A0A926NV08"/>
<evidence type="ECO:0000256" key="2">
    <source>
        <dbReference type="ARBA" id="ARBA00005013"/>
    </source>
</evidence>
<evidence type="ECO:0000313" key="8">
    <source>
        <dbReference type="EMBL" id="MBD1392224.1"/>
    </source>
</evidence>
<dbReference type="NCBIfam" id="TIGR00525">
    <property type="entry name" value="folB"/>
    <property type="match status" value="1"/>
</dbReference>
<evidence type="ECO:0000259" key="7">
    <source>
        <dbReference type="SMART" id="SM00905"/>
    </source>
</evidence>
<dbReference type="GO" id="GO:0046654">
    <property type="term" value="P:tetrahydrofolate biosynthetic process"/>
    <property type="evidence" value="ECO:0007669"/>
    <property type="project" value="UniProtKB-UniRule"/>
</dbReference>
<organism evidence="8 9">
    <name type="scientific">Mucilaginibacter glaciei</name>
    <dbReference type="NCBI Taxonomy" id="2772109"/>
    <lineage>
        <taxon>Bacteria</taxon>
        <taxon>Pseudomonadati</taxon>
        <taxon>Bacteroidota</taxon>
        <taxon>Sphingobacteriia</taxon>
        <taxon>Sphingobacteriales</taxon>
        <taxon>Sphingobacteriaceae</taxon>
        <taxon>Mucilaginibacter</taxon>
    </lineage>
</organism>
<dbReference type="EC" id="4.1.2.25" evidence="6"/>
<keyword evidence="9" id="KW-1185">Reference proteome</keyword>
<evidence type="ECO:0000313" key="9">
    <source>
        <dbReference type="Proteomes" id="UP000619078"/>
    </source>
</evidence>
<protein>
    <recommendedName>
        <fullName evidence="6">7,8-dihydroneopterin aldolase</fullName>
        <ecNumber evidence="6">4.1.2.25</ecNumber>
    </recommendedName>
</protein>
<evidence type="ECO:0000256" key="5">
    <source>
        <dbReference type="ARBA" id="ARBA00023239"/>
    </source>
</evidence>
<dbReference type="Pfam" id="PF02152">
    <property type="entry name" value="FolB"/>
    <property type="match status" value="1"/>
</dbReference>
<dbReference type="NCBIfam" id="TIGR00526">
    <property type="entry name" value="folB_dom"/>
    <property type="match status" value="1"/>
</dbReference>
<dbReference type="PANTHER" id="PTHR42844:SF1">
    <property type="entry name" value="DIHYDRONEOPTERIN ALDOLASE 1-RELATED"/>
    <property type="match status" value="1"/>
</dbReference>
<dbReference type="InterPro" id="IPR006157">
    <property type="entry name" value="FolB_dom"/>
</dbReference>
<sequence length="121" mass="13588">MITVALADVEFFAYHGFYPEEQVLGTHFFIDISVNFISAKAFNDDKIGNTVNYETLYSIIKAEMEHPRQLIETVVQGIIDKTVAKFPFIDSAQVTLKKMHPALGGPVKHSAVTLSYHNNQN</sequence>
<dbReference type="GO" id="GO:0005737">
    <property type="term" value="C:cytoplasm"/>
    <property type="evidence" value="ECO:0007669"/>
    <property type="project" value="TreeGrafter"/>
</dbReference>
<dbReference type="Proteomes" id="UP000619078">
    <property type="component" value="Unassembled WGS sequence"/>
</dbReference>
<dbReference type="SUPFAM" id="SSF55620">
    <property type="entry name" value="Tetrahydrobiopterin biosynthesis enzymes-like"/>
    <property type="match status" value="1"/>
</dbReference>